<dbReference type="KEGG" id="est:DN752_02995"/>
<evidence type="ECO:0000313" key="4">
    <source>
        <dbReference type="Proteomes" id="UP000248688"/>
    </source>
</evidence>
<evidence type="ECO:0000313" key="2">
    <source>
        <dbReference type="EMBL" id="AWW29189.1"/>
    </source>
</evidence>
<organism evidence="1 4">
    <name type="scientific">Echinicola strongylocentroti</name>
    <dbReference type="NCBI Taxonomy" id="1795355"/>
    <lineage>
        <taxon>Bacteria</taxon>
        <taxon>Pseudomonadati</taxon>
        <taxon>Bacteroidota</taxon>
        <taxon>Cytophagia</taxon>
        <taxon>Cytophagales</taxon>
        <taxon>Cyclobacteriaceae</taxon>
        <taxon>Echinicola</taxon>
    </lineage>
</organism>
<dbReference type="Proteomes" id="UP000248688">
    <property type="component" value="Chromosome"/>
</dbReference>
<dbReference type="KEGG" id="est:DN752_11325"/>
<proteinExistence type="predicted"/>
<dbReference type="EMBL" id="CP030041">
    <property type="protein sequence ID" value="AWW29152.1"/>
    <property type="molecule type" value="Genomic_DNA"/>
</dbReference>
<evidence type="ECO:0000313" key="3">
    <source>
        <dbReference type="EMBL" id="AWW30670.1"/>
    </source>
</evidence>
<sequence>MPEPPAIPADADPLKNNIELIPEQADPFGSWIPEQVAPSMELFWFFSGHFKKPLSIVRWQENQNR</sequence>
<gene>
    <name evidence="1" type="ORF">DN752_02775</name>
    <name evidence="2" type="ORF">DN752_02995</name>
    <name evidence="3" type="ORF">DN752_11325</name>
</gene>
<dbReference type="AlphaFoldDB" id="A0A2Z4IDN9"/>
<protein>
    <submittedName>
        <fullName evidence="1">Uncharacterized protein</fullName>
    </submittedName>
</protein>
<accession>A0A2Z4IDN9</accession>
<keyword evidence="4" id="KW-1185">Reference proteome</keyword>
<reference evidence="1 4" key="1">
    <citation type="submission" date="2018-06" db="EMBL/GenBank/DDBJ databases">
        <title>Echinicola strongylocentroti sp. nov., isolated from a sea urchin Strongylocentrotus intermedius.</title>
        <authorList>
            <person name="Bae S.S."/>
        </authorList>
    </citation>
    <scope>NUCLEOTIDE SEQUENCE [LARGE SCALE GENOMIC DNA]</scope>
    <source>
        <strain evidence="1 4">MEBiC08714</strain>
    </source>
</reference>
<evidence type="ECO:0000313" key="1">
    <source>
        <dbReference type="EMBL" id="AWW29152.1"/>
    </source>
</evidence>
<dbReference type="EMBL" id="CP030041">
    <property type="protein sequence ID" value="AWW29189.1"/>
    <property type="molecule type" value="Genomic_DNA"/>
</dbReference>
<name>A0A2Z4IDN9_9BACT</name>
<dbReference type="EMBL" id="CP030041">
    <property type="protein sequence ID" value="AWW30670.1"/>
    <property type="molecule type" value="Genomic_DNA"/>
</dbReference>
<dbReference type="KEGG" id="est:DN752_02775"/>